<evidence type="ECO:0000256" key="1">
    <source>
        <dbReference type="ARBA" id="ARBA00001974"/>
    </source>
</evidence>
<dbReference type="GO" id="GO:0050660">
    <property type="term" value="F:flavin adenine dinucleotide binding"/>
    <property type="evidence" value="ECO:0007669"/>
    <property type="project" value="InterPro"/>
</dbReference>
<evidence type="ECO:0000256" key="3">
    <source>
        <dbReference type="ARBA" id="ARBA00022630"/>
    </source>
</evidence>
<evidence type="ECO:0000313" key="8">
    <source>
        <dbReference type="Proteomes" id="UP000479710"/>
    </source>
</evidence>
<dbReference type="AlphaFoldDB" id="A0A6G1FB17"/>
<dbReference type="GO" id="GO:0019139">
    <property type="term" value="F:cytokinin dehydrogenase activity"/>
    <property type="evidence" value="ECO:0007669"/>
    <property type="project" value="InterPro"/>
</dbReference>
<gene>
    <name evidence="7" type="ORF">E2562_023419</name>
</gene>
<accession>A0A6G1FB17</accession>
<dbReference type="Proteomes" id="UP000479710">
    <property type="component" value="Unassembled WGS sequence"/>
</dbReference>
<keyword evidence="3" id="KW-0285">Flavoprotein</keyword>
<organism evidence="7 8">
    <name type="scientific">Oryza meyeriana var. granulata</name>
    <dbReference type="NCBI Taxonomy" id="110450"/>
    <lineage>
        <taxon>Eukaryota</taxon>
        <taxon>Viridiplantae</taxon>
        <taxon>Streptophyta</taxon>
        <taxon>Embryophyta</taxon>
        <taxon>Tracheophyta</taxon>
        <taxon>Spermatophyta</taxon>
        <taxon>Magnoliopsida</taxon>
        <taxon>Liliopsida</taxon>
        <taxon>Poales</taxon>
        <taxon>Poaceae</taxon>
        <taxon>BOP clade</taxon>
        <taxon>Oryzoideae</taxon>
        <taxon>Oryzeae</taxon>
        <taxon>Oryzinae</taxon>
        <taxon>Oryza</taxon>
        <taxon>Oryza meyeriana</taxon>
    </lineage>
</organism>
<proteinExistence type="inferred from homology"/>
<evidence type="ECO:0000256" key="5">
    <source>
        <dbReference type="ARBA" id="ARBA00023002"/>
    </source>
</evidence>
<keyword evidence="8" id="KW-1185">Reference proteome</keyword>
<protein>
    <recommendedName>
        <fullName evidence="6">Cytokinin dehydrogenase 1 FAD/cytokinin binding domain-containing protein</fullName>
    </recommendedName>
</protein>
<evidence type="ECO:0000256" key="4">
    <source>
        <dbReference type="ARBA" id="ARBA00022827"/>
    </source>
</evidence>
<dbReference type="OrthoDB" id="682591at2759"/>
<dbReference type="Gene3D" id="3.40.462.10">
    <property type="entry name" value="FAD-linked oxidases, C-terminal domain"/>
    <property type="match status" value="1"/>
</dbReference>
<keyword evidence="4" id="KW-0274">FAD</keyword>
<dbReference type="InterPro" id="IPR016164">
    <property type="entry name" value="FAD-linked_Oxase-like_C"/>
</dbReference>
<reference evidence="7 8" key="1">
    <citation type="submission" date="2019-11" db="EMBL/GenBank/DDBJ databases">
        <title>Whole genome sequence of Oryza granulata.</title>
        <authorList>
            <person name="Li W."/>
        </authorList>
    </citation>
    <scope>NUCLEOTIDE SEQUENCE [LARGE SCALE GENOMIC DNA]</scope>
    <source>
        <strain evidence="8">cv. Menghai</strain>
        <tissue evidence="7">Leaf</tissue>
    </source>
</reference>
<dbReference type="PANTHER" id="PTHR13878:SF127">
    <property type="entry name" value="CYTOKININ DEHYDROGENASE 3"/>
    <property type="match status" value="1"/>
</dbReference>
<dbReference type="InterPro" id="IPR015345">
    <property type="entry name" value="Cytokinin_DH_FAD/cytokin-bd"/>
</dbReference>
<dbReference type="GO" id="GO:0009690">
    <property type="term" value="P:cytokinin metabolic process"/>
    <property type="evidence" value="ECO:0007669"/>
    <property type="project" value="InterPro"/>
</dbReference>
<comment type="similarity">
    <text evidence="2">Belongs to the oxygen-dependent FAD-linked oxidoreductase family.</text>
</comment>
<evidence type="ECO:0000313" key="7">
    <source>
        <dbReference type="EMBL" id="KAF0934156.1"/>
    </source>
</evidence>
<feature type="domain" description="Cytokinin dehydrogenase 1 FAD/cytokinin binding" evidence="6">
    <location>
        <begin position="1"/>
        <end position="105"/>
    </location>
</feature>
<comment type="caution">
    <text evidence="7">The sequence shown here is derived from an EMBL/GenBank/DDBJ whole genome shotgun (WGS) entry which is preliminary data.</text>
</comment>
<evidence type="ECO:0000256" key="2">
    <source>
        <dbReference type="ARBA" id="ARBA00005466"/>
    </source>
</evidence>
<dbReference type="EMBL" id="SPHZ02000001">
    <property type="protein sequence ID" value="KAF0934156.1"/>
    <property type="molecule type" value="Genomic_DNA"/>
</dbReference>
<dbReference type="SUPFAM" id="SSF55103">
    <property type="entry name" value="FAD-linked oxidases, C-terminal domain"/>
    <property type="match status" value="1"/>
</dbReference>
<dbReference type="PANTHER" id="PTHR13878">
    <property type="entry name" value="GULONOLACTONE OXIDASE"/>
    <property type="match status" value="1"/>
</dbReference>
<keyword evidence="5" id="KW-0560">Oxidoreductase</keyword>
<dbReference type="InterPro" id="IPR050432">
    <property type="entry name" value="FAD-linked_Oxidoreductases_BP"/>
</dbReference>
<name>A0A6G1FB17_9ORYZ</name>
<sequence>MYYNKSTATSVDQKLGSVLEQLSFEQGFVFAKDVSYVQFLDHVREEERVLRSIGMWDMLYPWLYLFVPHSRILDFNVGMLKGVFAGANTIGVILMYPMNRDRWDGLATSDVERLEKENEAVLAFCDNEGIGCKQYMPHYASHEGWQRHFGAKRSKVAKLKAMFDPLGILSSGQRIFSSPATTVVSAM</sequence>
<dbReference type="Pfam" id="PF09265">
    <property type="entry name" value="Cytokin-bind"/>
    <property type="match status" value="2"/>
</dbReference>
<dbReference type="InterPro" id="IPR016170">
    <property type="entry name" value="Cytok_DH_C_sf"/>
</dbReference>
<comment type="cofactor">
    <cofactor evidence="1">
        <name>FAD</name>
        <dbReference type="ChEBI" id="CHEBI:57692"/>
    </cofactor>
</comment>
<evidence type="ECO:0000259" key="6">
    <source>
        <dbReference type="Pfam" id="PF09265"/>
    </source>
</evidence>
<feature type="domain" description="Cytokinin dehydrogenase 1 FAD/cytokinin binding" evidence="6">
    <location>
        <begin position="108"/>
        <end position="176"/>
    </location>
</feature>